<proteinExistence type="predicted"/>
<evidence type="ECO:0000313" key="1">
    <source>
        <dbReference type="EMBL" id="KAI3686036.1"/>
    </source>
</evidence>
<protein>
    <submittedName>
        <fullName evidence="1">Uncharacterized protein</fullName>
    </submittedName>
</protein>
<reference evidence="2" key="1">
    <citation type="journal article" date="2022" name="Mol. Ecol. Resour.">
        <title>The genomes of chicory, endive, great burdock and yacon provide insights into Asteraceae palaeo-polyploidization history and plant inulin production.</title>
        <authorList>
            <person name="Fan W."/>
            <person name="Wang S."/>
            <person name="Wang H."/>
            <person name="Wang A."/>
            <person name="Jiang F."/>
            <person name="Liu H."/>
            <person name="Zhao H."/>
            <person name="Xu D."/>
            <person name="Zhang Y."/>
        </authorList>
    </citation>
    <scope>NUCLEOTIDE SEQUENCE [LARGE SCALE GENOMIC DNA]</scope>
    <source>
        <strain evidence="2">cv. Yunnan</strain>
    </source>
</reference>
<evidence type="ECO:0000313" key="2">
    <source>
        <dbReference type="Proteomes" id="UP001056120"/>
    </source>
</evidence>
<sequence length="117" mass="13401">MIFVCDNDLNNLLEVGRHVLLGYIPYDPLKRTCNSFFFSSLFTNNVNCSKSDNKGRSNHSDCNSGLLTAAHTAGRRFIWFLTDLMAVEVMEEKQLEVKRRGRGVAVSYRNRVVDRHC</sequence>
<accession>A0ACB8YLP6</accession>
<keyword evidence="2" id="KW-1185">Reference proteome</keyword>
<reference evidence="1 2" key="2">
    <citation type="journal article" date="2022" name="Mol. Ecol. Resour.">
        <title>The genomes of chicory, endive, great burdock and yacon provide insights into Asteraceae paleo-polyploidization history and plant inulin production.</title>
        <authorList>
            <person name="Fan W."/>
            <person name="Wang S."/>
            <person name="Wang H."/>
            <person name="Wang A."/>
            <person name="Jiang F."/>
            <person name="Liu H."/>
            <person name="Zhao H."/>
            <person name="Xu D."/>
            <person name="Zhang Y."/>
        </authorList>
    </citation>
    <scope>NUCLEOTIDE SEQUENCE [LARGE SCALE GENOMIC DNA]</scope>
    <source>
        <strain evidence="2">cv. Yunnan</strain>
        <tissue evidence="1">Leaves</tissue>
    </source>
</reference>
<dbReference type="EMBL" id="CM042044">
    <property type="protein sequence ID" value="KAI3686036.1"/>
    <property type="molecule type" value="Genomic_DNA"/>
</dbReference>
<comment type="caution">
    <text evidence="1">The sequence shown here is derived from an EMBL/GenBank/DDBJ whole genome shotgun (WGS) entry which is preliminary data.</text>
</comment>
<organism evidence="1 2">
    <name type="scientific">Smallanthus sonchifolius</name>
    <dbReference type="NCBI Taxonomy" id="185202"/>
    <lineage>
        <taxon>Eukaryota</taxon>
        <taxon>Viridiplantae</taxon>
        <taxon>Streptophyta</taxon>
        <taxon>Embryophyta</taxon>
        <taxon>Tracheophyta</taxon>
        <taxon>Spermatophyta</taxon>
        <taxon>Magnoliopsida</taxon>
        <taxon>eudicotyledons</taxon>
        <taxon>Gunneridae</taxon>
        <taxon>Pentapetalae</taxon>
        <taxon>asterids</taxon>
        <taxon>campanulids</taxon>
        <taxon>Asterales</taxon>
        <taxon>Asteraceae</taxon>
        <taxon>Asteroideae</taxon>
        <taxon>Heliantheae alliance</taxon>
        <taxon>Millerieae</taxon>
        <taxon>Smallanthus</taxon>
    </lineage>
</organism>
<name>A0ACB8YLP6_9ASTR</name>
<gene>
    <name evidence="1" type="ORF">L1987_79705</name>
</gene>
<dbReference type="Proteomes" id="UP001056120">
    <property type="component" value="Linkage Group LG27"/>
</dbReference>